<evidence type="ECO:0000313" key="2">
    <source>
        <dbReference type="Proteomes" id="UP000681967"/>
    </source>
</evidence>
<comment type="caution">
    <text evidence="1">The sequence shown here is derived from an EMBL/GenBank/DDBJ whole genome shotgun (WGS) entry which is preliminary data.</text>
</comment>
<dbReference type="EMBL" id="CAJOBH010238260">
    <property type="protein sequence ID" value="CAF5099617.1"/>
    <property type="molecule type" value="Genomic_DNA"/>
</dbReference>
<dbReference type="AlphaFoldDB" id="A0A8S3F396"/>
<feature type="non-terminal residue" evidence="1">
    <location>
        <position position="96"/>
    </location>
</feature>
<dbReference type="Proteomes" id="UP000681967">
    <property type="component" value="Unassembled WGS sequence"/>
</dbReference>
<gene>
    <name evidence="1" type="ORF">BYL167_LOCUS64188</name>
</gene>
<protein>
    <submittedName>
        <fullName evidence="1">Uncharacterized protein</fullName>
    </submittedName>
</protein>
<organism evidence="1 2">
    <name type="scientific">Rotaria magnacalcarata</name>
    <dbReference type="NCBI Taxonomy" id="392030"/>
    <lineage>
        <taxon>Eukaryota</taxon>
        <taxon>Metazoa</taxon>
        <taxon>Spiralia</taxon>
        <taxon>Gnathifera</taxon>
        <taxon>Rotifera</taxon>
        <taxon>Eurotatoria</taxon>
        <taxon>Bdelloidea</taxon>
        <taxon>Philodinida</taxon>
        <taxon>Philodinidae</taxon>
        <taxon>Rotaria</taxon>
    </lineage>
</organism>
<name>A0A8S3F396_9BILA</name>
<sequence>MTNSPRTSTLTFDGGGGGHSIVEQTTDIINRFRNSLIRNRKERLLDEDAQATDNIVNQLHFSELIAKETLGKLILQGDSMQRSYGLINKLQKEIKD</sequence>
<evidence type="ECO:0000313" key="1">
    <source>
        <dbReference type="EMBL" id="CAF5099617.1"/>
    </source>
</evidence>
<accession>A0A8S3F396</accession>
<reference evidence="1" key="1">
    <citation type="submission" date="2021-02" db="EMBL/GenBank/DDBJ databases">
        <authorList>
            <person name="Nowell W R."/>
        </authorList>
    </citation>
    <scope>NUCLEOTIDE SEQUENCE</scope>
</reference>
<proteinExistence type="predicted"/>